<evidence type="ECO:0000256" key="3">
    <source>
        <dbReference type="ARBA" id="ARBA00022989"/>
    </source>
</evidence>
<comment type="caution">
    <text evidence="8">The sequence shown here is derived from an EMBL/GenBank/DDBJ whole genome shotgun (WGS) entry which is preliminary data.</text>
</comment>
<dbReference type="InterPro" id="IPR049326">
    <property type="entry name" value="Rhodopsin_dom_fungi"/>
</dbReference>
<evidence type="ECO:0000259" key="7">
    <source>
        <dbReference type="Pfam" id="PF20684"/>
    </source>
</evidence>
<comment type="similarity">
    <text evidence="5">Belongs to the SAT4 family.</text>
</comment>
<dbReference type="Proteomes" id="UP000285146">
    <property type="component" value="Unassembled WGS sequence"/>
</dbReference>
<sequence>MVQSQQPTIWGLGIAFTILATAAVVLRFKARRITGQKLGSDDWTILAALILAIGITIDILIMTQRGGLGTHAQYNDDGDPLDPEAILVFGKTSYVLEVMTCPAVGLTKISVLLMYKRIFTTRLFKTMVWILAVLVIVWTASFTFALIFSCTPIASQWDFSIEFTCVDQVALMVTLMATDVATDVMILLLPIYKTSQLQMPLTRKIQVIGIFLLGGLVSIVGIIRIHFGTQVFNVLDSSPAADTTWLYAPLFYWTIVETHVGVLCACLPALRPVQEYTTYFFSYTRLRNSLTHLVSSSSSKSSDVSLGSMEEGMAVDRNEIPSGSEQPRAFRRF</sequence>
<evidence type="ECO:0000313" key="9">
    <source>
        <dbReference type="Proteomes" id="UP000285146"/>
    </source>
</evidence>
<organism evidence="8 9">
    <name type="scientific">Cytospora leucostoma</name>
    <dbReference type="NCBI Taxonomy" id="1230097"/>
    <lineage>
        <taxon>Eukaryota</taxon>
        <taxon>Fungi</taxon>
        <taxon>Dikarya</taxon>
        <taxon>Ascomycota</taxon>
        <taxon>Pezizomycotina</taxon>
        <taxon>Sordariomycetes</taxon>
        <taxon>Sordariomycetidae</taxon>
        <taxon>Diaporthales</taxon>
        <taxon>Cytosporaceae</taxon>
        <taxon>Cytospora</taxon>
    </lineage>
</organism>
<protein>
    <recommendedName>
        <fullName evidence="7">Rhodopsin domain-containing protein</fullName>
    </recommendedName>
</protein>
<keyword evidence="3 6" id="KW-1133">Transmembrane helix</keyword>
<accession>A0A423XL71</accession>
<dbReference type="InterPro" id="IPR052337">
    <property type="entry name" value="SAT4-like"/>
</dbReference>
<feature type="transmembrane region" description="Helical" evidence="6">
    <location>
        <begin position="127"/>
        <end position="149"/>
    </location>
</feature>
<evidence type="ECO:0000313" key="8">
    <source>
        <dbReference type="EMBL" id="ROW16865.1"/>
    </source>
</evidence>
<feature type="transmembrane region" description="Helical" evidence="6">
    <location>
        <begin position="204"/>
        <end position="227"/>
    </location>
</feature>
<proteinExistence type="inferred from homology"/>
<evidence type="ECO:0000256" key="5">
    <source>
        <dbReference type="ARBA" id="ARBA00038359"/>
    </source>
</evidence>
<name>A0A423XL71_9PEZI</name>
<keyword evidence="4 6" id="KW-0472">Membrane</keyword>
<dbReference type="PANTHER" id="PTHR33048">
    <property type="entry name" value="PTH11-LIKE INTEGRAL MEMBRANE PROTEIN (AFU_ORTHOLOGUE AFUA_5G11245)"/>
    <property type="match status" value="1"/>
</dbReference>
<feature type="transmembrane region" description="Helical" evidence="6">
    <location>
        <begin position="247"/>
        <end position="270"/>
    </location>
</feature>
<dbReference type="AlphaFoldDB" id="A0A423XL71"/>
<reference evidence="8 9" key="1">
    <citation type="submission" date="2015-09" db="EMBL/GenBank/DDBJ databases">
        <title>Host preference determinants of Valsa canker pathogens revealed by comparative genomics.</title>
        <authorList>
            <person name="Yin Z."/>
            <person name="Huang L."/>
        </authorList>
    </citation>
    <scope>NUCLEOTIDE SEQUENCE [LARGE SCALE GENOMIC DNA]</scope>
    <source>
        <strain evidence="8 9">SXYLt</strain>
    </source>
</reference>
<comment type="subcellular location">
    <subcellularLocation>
        <location evidence="1">Membrane</location>
        <topology evidence="1">Multi-pass membrane protein</topology>
    </subcellularLocation>
</comment>
<keyword evidence="2 6" id="KW-0812">Transmembrane</keyword>
<dbReference type="STRING" id="1230097.A0A423XL71"/>
<evidence type="ECO:0000256" key="4">
    <source>
        <dbReference type="ARBA" id="ARBA00023136"/>
    </source>
</evidence>
<evidence type="ECO:0000256" key="1">
    <source>
        <dbReference type="ARBA" id="ARBA00004141"/>
    </source>
</evidence>
<feature type="domain" description="Rhodopsin" evidence="7">
    <location>
        <begin position="26"/>
        <end position="273"/>
    </location>
</feature>
<feature type="transmembrane region" description="Helical" evidence="6">
    <location>
        <begin position="94"/>
        <end position="115"/>
    </location>
</feature>
<evidence type="ECO:0000256" key="2">
    <source>
        <dbReference type="ARBA" id="ARBA00022692"/>
    </source>
</evidence>
<dbReference type="OrthoDB" id="5393606at2759"/>
<dbReference type="InParanoid" id="A0A423XL71"/>
<feature type="transmembrane region" description="Helical" evidence="6">
    <location>
        <begin position="12"/>
        <end position="30"/>
    </location>
</feature>
<evidence type="ECO:0000256" key="6">
    <source>
        <dbReference type="SAM" id="Phobius"/>
    </source>
</evidence>
<dbReference type="GO" id="GO:0016020">
    <property type="term" value="C:membrane"/>
    <property type="evidence" value="ECO:0007669"/>
    <property type="project" value="UniProtKB-SubCell"/>
</dbReference>
<gene>
    <name evidence="8" type="ORF">VPNG_01759</name>
</gene>
<feature type="transmembrane region" description="Helical" evidence="6">
    <location>
        <begin position="169"/>
        <end position="192"/>
    </location>
</feature>
<dbReference type="PANTHER" id="PTHR33048:SF134">
    <property type="entry name" value="INTEGRAL MEMBRANE PROTEIN"/>
    <property type="match status" value="1"/>
</dbReference>
<keyword evidence="9" id="KW-1185">Reference proteome</keyword>
<dbReference type="EMBL" id="LKEB01000004">
    <property type="protein sequence ID" value="ROW16865.1"/>
    <property type="molecule type" value="Genomic_DNA"/>
</dbReference>
<dbReference type="Pfam" id="PF20684">
    <property type="entry name" value="Fung_rhodopsin"/>
    <property type="match status" value="1"/>
</dbReference>
<feature type="transmembrane region" description="Helical" evidence="6">
    <location>
        <begin position="42"/>
        <end position="62"/>
    </location>
</feature>